<evidence type="ECO:0000313" key="1">
    <source>
        <dbReference type="EMBL" id="ABW27654.1"/>
    </source>
</evidence>
<evidence type="ECO:0008006" key="3">
    <source>
        <dbReference type="Google" id="ProtNLM"/>
    </source>
</evidence>
<keyword evidence="2" id="KW-1185">Reference proteome</keyword>
<name>B0C6V0_ACAM1</name>
<protein>
    <recommendedName>
        <fullName evidence="3">Lipoprotein</fullName>
    </recommendedName>
</protein>
<dbReference type="STRING" id="329726.AM1_2647"/>
<proteinExistence type="predicted"/>
<dbReference type="KEGG" id="amr:AM1_2647"/>
<reference evidence="1 2" key="1">
    <citation type="journal article" date="2008" name="Proc. Natl. Acad. Sci. U.S.A.">
        <title>Niche adaptation and genome expansion in the chlorophyll d-producing cyanobacterium Acaryochloris marina.</title>
        <authorList>
            <person name="Swingley W.D."/>
            <person name="Chen M."/>
            <person name="Cheung P.C."/>
            <person name="Conrad A.L."/>
            <person name="Dejesa L.C."/>
            <person name="Hao J."/>
            <person name="Honchak B.M."/>
            <person name="Karbach L.E."/>
            <person name="Kurdoglu A."/>
            <person name="Lahiri S."/>
            <person name="Mastrian S.D."/>
            <person name="Miyashita H."/>
            <person name="Page L."/>
            <person name="Ramakrishna P."/>
            <person name="Satoh S."/>
            <person name="Sattley W.M."/>
            <person name="Shimada Y."/>
            <person name="Taylor H.L."/>
            <person name="Tomo T."/>
            <person name="Tsuchiya T."/>
            <person name="Wang Z.T."/>
            <person name="Raymond J."/>
            <person name="Mimuro M."/>
            <person name="Blankenship R.E."/>
            <person name="Touchman J.W."/>
        </authorList>
    </citation>
    <scope>NUCLEOTIDE SEQUENCE [LARGE SCALE GENOMIC DNA]</scope>
    <source>
        <strain evidence="2">MBIC 11017</strain>
    </source>
</reference>
<dbReference type="Proteomes" id="UP000000268">
    <property type="component" value="Chromosome"/>
</dbReference>
<accession>B0C6V0</accession>
<dbReference type="AlphaFoldDB" id="B0C6V0"/>
<sequence>MRAGLFRDPRSTSCSGMTLGSLVLVGTLLVGCGAPSTPIGPLGQPFTFSEYEQEPDQSSVQEPEETPHQATFRLGESQAELRLAWKSIKPKNHAYLSSAAIEVVKADPNLSITMGDASNPVNIGTSEVAIEQRSLLITWHRQGWLQSQSKTLKINFSANGEWTVE</sequence>
<dbReference type="OrthoDB" id="9825572at2"/>
<gene>
    <name evidence="1" type="ordered locus">AM1_2647</name>
</gene>
<dbReference type="PROSITE" id="PS51257">
    <property type="entry name" value="PROKAR_LIPOPROTEIN"/>
    <property type="match status" value="1"/>
</dbReference>
<dbReference type="EMBL" id="CP000828">
    <property type="protein sequence ID" value="ABW27654.1"/>
    <property type="molecule type" value="Genomic_DNA"/>
</dbReference>
<evidence type="ECO:0000313" key="2">
    <source>
        <dbReference type="Proteomes" id="UP000000268"/>
    </source>
</evidence>
<organism evidence="1 2">
    <name type="scientific">Acaryochloris marina (strain MBIC 11017)</name>
    <dbReference type="NCBI Taxonomy" id="329726"/>
    <lineage>
        <taxon>Bacteria</taxon>
        <taxon>Bacillati</taxon>
        <taxon>Cyanobacteriota</taxon>
        <taxon>Cyanophyceae</taxon>
        <taxon>Acaryochloridales</taxon>
        <taxon>Acaryochloridaceae</taxon>
        <taxon>Acaryochloris</taxon>
    </lineage>
</organism>
<dbReference type="HOGENOM" id="CLU_1607258_0_0_3"/>
<dbReference type="RefSeq" id="WP_012163105.1">
    <property type="nucleotide sequence ID" value="NC_009925.1"/>
</dbReference>